<evidence type="ECO:0000313" key="5">
    <source>
        <dbReference type="EMBL" id="TCQ07081.1"/>
    </source>
</evidence>
<organism evidence="5 6">
    <name type="scientific">Serpentinicella alkaliphila</name>
    <dbReference type="NCBI Taxonomy" id="1734049"/>
    <lineage>
        <taxon>Bacteria</taxon>
        <taxon>Bacillati</taxon>
        <taxon>Bacillota</taxon>
        <taxon>Clostridia</taxon>
        <taxon>Peptostreptococcales</taxon>
        <taxon>Natronincolaceae</taxon>
        <taxon>Serpentinicella</taxon>
    </lineage>
</organism>
<dbReference type="EMBL" id="SLYC01000002">
    <property type="protein sequence ID" value="TCQ07081.1"/>
    <property type="molecule type" value="Genomic_DNA"/>
</dbReference>
<feature type="compositionally biased region" description="Gly residues" evidence="2">
    <location>
        <begin position="203"/>
        <end position="221"/>
    </location>
</feature>
<feature type="transmembrane region" description="Helical" evidence="3">
    <location>
        <begin position="12"/>
        <end position="31"/>
    </location>
</feature>
<dbReference type="InterPro" id="IPR001119">
    <property type="entry name" value="SLH_dom"/>
</dbReference>
<keyword evidence="6" id="KW-1185">Reference proteome</keyword>
<feature type="domain" description="SLH" evidence="4">
    <location>
        <begin position="355"/>
        <end position="416"/>
    </location>
</feature>
<keyword evidence="3" id="KW-0472">Membrane</keyword>
<proteinExistence type="predicted"/>
<sequence>MEVFNIKNFFKRVGRFLIFTMVMIFITSSLMQTSYSTFSLGKPNIMVTIFSNGTIETEGNLFGEDLWYPGKEKSGVIRINNYYKPIYTDDIGFEINLEKYNRIYTKDSIYNEFNNKMRLTLSRGKLDAISTKIIDNVSLEQLIKGYNFEERKRFIIEKNDFVDLKYTLTMHEEAGNELQNITATISMTLNVNERAAHEQPINGGKGSNGGNASNGGNGSDGWGTNIEKPVEKPIPWDIKDHWAKNCILWLIEKGIITGYEDGTIRPNNYITRAETAALLARAFKLETSDKLYSGYLDPIPYWARGYILALTEQEIFIGSPANGGRVFMANAFITREQTVAVFIRAFSLCLEEEVELGFIDKDEISEWALDYVKAGVGNRILNGYPDNTLRPKNSITRAEVFAILCRLLKMSQEVVN</sequence>
<keyword evidence="3" id="KW-1133">Transmembrane helix</keyword>
<keyword evidence="1" id="KW-0677">Repeat</keyword>
<dbReference type="OrthoDB" id="174569at2"/>
<dbReference type="PROSITE" id="PS51272">
    <property type="entry name" value="SLH"/>
    <property type="match status" value="3"/>
</dbReference>
<dbReference type="PANTHER" id="PTHR43308">
    <property type="entry name" value="OUTER MEMBRANE PROTEIN ALPHA-RELATED"/>
    <property type="match status" value="1"/>
</dbReference>
<dbReference type="AlphaFoldDB" id="A0A4R2TTI1"/>
<keyword evidence="3" id="KW-0812">Transmembrane</keyword>
<dbReference type="Proteomes" id="UP000295504">
    <property type="component" value="Unassembled WGS sequence"/>
</dbReference>
<protein>
    <submittedName>
        <fullName evidence="5">S-layer family protein</fullName>
    </submittedName>
</protein>
<feature type="region of interest" description="Disordered" evidence="2">
    <location>
        <begin position="198"/>
        <end position="226"/>
    </location>
</feature>
<reference evidence="5 6" key="1">
    <citation type="submission" date="2019-03" db="EMBL/GenBank/DDBJ databases">
        <title>Genomic Encyclopedia of Type Strains, Phase IV (KMG-IV): sequencing the most valuable type-strain genomes for metagenomic binning, comparative biology and taxonomic classification.</title>
        <authorList>
            <person name="Goeker M."/>
        </authorList>
    </citation>
    <scope>NUCLEOTIDE SEQUENCE [LARGE SCALE GENOMIC DNA]</scope>
    <source>
        <strain evidence="5 6">DSM 100013</strain>
    </source>
</reference>
<comment type="caution">
    <text evidence="5">The sequence shown here is derived from an EMBL/GenBank/DDBJ whole genome shotgun (WGS) entry which is preliminary data.</text>
</comment>
<evidence type="ECO:0000256" key="2">
    <source>
        <dbReference type="SAM" id="MobiDB-lite"/>
    </source>
</evidence>
<evidence type="ECO:0000256" key="1">
    <source>
        <dbReference type="ARBA" id="ARBA00022737"/>
    </source>
</evidence>
<gene>
    <name evidence="5" type="ORF">EDD79_100277</name>
</gene>
<feature type="domain" description="SLH" evidence="4">
    <location>
        <begin position="230"/>
        <end position="293"/>
    </location>
</feature>
<dbReference type="InterPro" id="IPR051465">
    <property type="entry name" value="Cell_Envelope_Struct_Comp"/>
</dbReference>
<name>A0A4R2TTI1_9FIRM</name>
<dbReference type="PANTHER" id="PTHR43308:SF5">
    <property type="entry name" value="S-LAYER PROTEIN _ PEPTIDOGLYCAN ENDO-BETA-N-ACETYLGLUCOSAMINIDASE"/>
    <property type="match status" value="1"/>
</dbReference>
<evidence type="ECO:0000313" key="6">
    <source>
        <dbReference type="Proteomes" id="UP000295504"/>
    </source>
</evidence>
<accession>A0A4R2TTI1</accession>
<evidence type="ECO:0000256" key="3">
    <source>
        <dbReference type="SAM" id="Phobius"/>
    </source>
</evidence>
<evidence type="ECO:0000259" key="4">
    <source>
        <dbReference type="PROSITE" id="PS51272"/>
    </source>
</evidence>
<dbReference type="Pfam" id="PF00395">
    <property type="entry name" value="SLH"/>
    <property type="match status" value="2"/>
</dbReference>
<feature type="domain" description="SLH" evidence="4">
    <location>
        <begin position="294"/>
        <end position="354"/>
    </location>
</feature>